<accession>A0A210QUH4</accession>
<evidence type="ECO:0000256" key="3">
    <source>
        <dbReference type="ARBA" id="ARBA00022801"/>
    </source>
</evidence>
<dbReference type="PANTHER" id="PTHR31817">
    <property type="match status" value="1"/>
</dbReference>
<organism evidence="6 7">
    <name type="scientific">Mizuhopecten yessoensis</name>
    <name type="common">Japanese scallop</name>
    <name type="synonym">Patinopecten yessoensis</name>
    <dbReference type="NCBI Taxonomy" id="6573"/>
    <lineage>
        <taxon>Eukaryota</taxon>
        <taxon>Metazoa</taxon>
        <taxon>Spiralia</taxon>
        <taxon>Lophotrochozoa</taxon>
        <taxon>Mollusca</taxon>
        <taxon>Bivalvia</taxon>
        <taxon>Autobranchia</taxon>
        <taxon>Pteriomorphia</taxon>
        <taxon>Pectinida</taxon>
        <taxon>Pectinoidea</taxon>
        <taxon>Pectinidae</taxon>
        <taxon>Mizuhopecten</taxon>
    </lineage>
</organism>
<comment type="cofactor">
    <cofactor evidence="1">
        <name>Zn(2+)</name>
        <dbReference type="ChEBI" id="CHEBI:29105"/>
    </cofactor>
</comment>
<evidence type="ECO:0000313" key="7">
    <source>
        <dbReference type="Proteomes" id="UP000242188"/>
    </source>
</evidence>
<dbReference type="GO" id="GO:0006508">
    <property type="term" value="P:proteolysis"/>
    <property type="evidence" value="ECO:0007669"/>
    <property type="project" value="UniProtKB-KW"/>
</dbReference>
<keyword evidence="4" id="KW-0482">Metalloprotease</keyword>
<evidence type="ECO:0000256" key="5">
    <source>
        <dbReference type="SAM" id="MobiDB-lite"/>
    </source>
</evidence>
<feature type="region of interest" description="Disordered" evidence="5">
    <location>
        <begin position="1"/>
        <end position="81"/>
    </location>
</feature>
<keyword evidence="3" id="KW-0378">Hydrolase</keyword>
<dbReference type="SMART" id="SM01154">
    <property type="entry name" value="DUF1704"/>
    <property type="match status" value="1"/>
</dbReference>
<feature type="compositionally biased region" description="Polar residues" evidence="5">
    <location>
        <begin position="64"/>
        <end position="81"/>
    </location>
</feature>
<dbReference type="GO" id="GO:0008237">
    <property type="term" value="F:metallopeptidase activity"/>
    <property type="evidence" value="ECO:0007669"/>
    <property type="project" value="UniProtKB-KW"/>
</dbReference>
<feature type="compositionally biased region" description="Polar residues" evidence="5">
    <location>
        <begin position="133"/>
        <end position="146"/>
    </location>
</feature>
<comment type="caution">
    <text evidence="6">The sequence shown here is derived from an EMBL/GenBank/DDBJ whole genome shotgun (WGS) entry which is preliminary data.</text>
</comment>
<dbReference type="OrthoDB" id="449345at2759"/>
<feature type="region of interest" description="Disordered" evidence="5">
    <location>
        <begin position="126"/>
        <end position="151"/>
    </location>
</feature>
<feature type="compositionally biased region" description="Basic residues" evidence="5">
    <location>
        <begin position="40"/>
        <end position="63"/>
    </location>
</feature>
<evidence type="ECO:0000256" key="4">
    <source>
        <dbReference type="ARBA" id="ARBA00023049"/>
    </source>
</evidence>
<keyword evidence="7" id="KW-1185">Reference proteome</keyword>
<gene>
    <name evidence="6" type="ORF">KP79_PYT18559</name>
</gene>
<dbReference type="PANTHER" id="PTHR31817:SF0">
    <property type="entry name" value="CHROMOSOME UNDETERMINED SCAFFOLD_67, WHOLE GENOME SHOTGUN SEQUENCE"/>
    <property type="match status" value="1"/>
</dbReference>
<dbReference type="EMBL" id="NEDP02001812">
    <property type="protein sequence ID" value="OWF52391.1"/>
    <property type="molecule type" value="Genomic_DNA"/>
</dbReference>
<evidence type="ECO:0000313" key="6">
    <source>
        <dbReference type="EMBL" id="OWF52391.1"/>
    </source>
</evidence>
<name>A0A210QUH4_MIZYE</name>
<reference evidence="6 7" key="1">
    <citation type="journal article" date="2017" name="Nat. Ecol. Evol.">
        <title>Scallop genome provides insights into evolution of bilaterian karyotype and development.</title>
        <authorList>
            <person name="Wang S."/>
            <person name="Zhang J."/>
            <person name="Jiao W."/>
            <person name="Li J."/>
            <person name="Xun X."/>
            <person name="Sun Y."/>
            <person name="Guo X."/>
            <person name="Huan P."/>
            <person name="Dong B."/>
            <person name="Zhang L."/>
            <person name="Hu X."/>
            <person name="Sun X."/>
            <person name="Wang J."/>
            <person name="Zhao C."/>
            <person name="Wang Y."/>
            <person name="Wang D."/>
            <person name="Huang X."/>
            <person name="Wang R."/>
            <person name="Lv J."/>
            <person name="Li Y."/>
            <person name="Zhang Z."/>
            <person name="Liu B."/>
            <person name="Lu W."/>
            <person name="Hui Y."/>
            <person name="Liang J."/>
            <person name="Zhou Z."/>
            <person name="Hou R."/>
            <person name="Li X."/>
            <person name="Liu Y."/>
            <person name="Li H."/>
            <person name="Ning X."/>
            <person name="Lin Y."/>
            <person name="Zhao L."/>
            <person name="Xing Q."/>
            <person name="Dou J."/>
            <person name="Li Y."/>
            <person name="Mao J."/>
            <person name="Guo H."/>
            <person name="Dou H."/>
            <person name="Li T."/>
            <person name="Mu C."/>
            <person name="Jiang W."/>
            <person name="Fu Q."/>
            <person name="Fu X."/>
            <person name="Miao Y."/>
            <person name="Liu J."/>
            <person name="Yu Q."/>
            <person name="Li R."/>
            <person name="Liao H."/>
            <person name="Li X."/>
            <person name="Kong Y."/>
            <person name="Jiang Z."/>
            <person name="Chourrout D."/>
            <person name="Li R."/>
            <person name="Bao Z."/>
        </authorList>
    </citation>
    <scope>NUCLEOTIDE SEQUENCE [LARGE SCALE GENOMIC DNA]</scope>
    <source>
        <strain evidence="6 7">PY_sf001</strain>
    </source>
</reference>
<dbReference type="InterPro" id="IPR012548">
    <property type="entry name" value="MATCAP"/>
</dbReference>
<protein>
    <submittedName>
        <fullName evidence="6">Uncharacterized protein</fullName>
    </submittedName>
</protein>
<dbReference type="Pfam" id="PF08014">
    <property type="entry name" value="MATCAP"/>
    <property type="match status" value="1"/>
</dbReference>
<dbReference type="AlphaFoldDB" id="A0A210QUH4"/>
<sequence length="484" mass="55105">MAVAMHNVTKVTKASTMKDKVGNPLDFNLPPPGTAAAAKLPRKKKRKNKKCPKVMKPLSRQKIRSSSAVESKSEIGTSCTPHRGLTSSSSFRFCDRPSTAGSLRLPSIHTPMSTSSTALASSVDRLATPPGRQRTSILPESSQPTSSERRKKVSLLAAIKPANEKAEKERFLRAKCQYNPYFIYKFPADAEVLERVSMASDKLLPQAILIMERAIDQYGCYENFEAETGGQIISRGQINNLVQRYLKKEDIEREIVVNLTEELLSRGSMTRHKGKPQLNVRVSNLREYWVDGLLRHELGTHYVRSYNTKFQPWYNWKVRKELDMLPMNPTEEGLASLHSVLFRKNPCLWRSALLYYTVYMASKLSLKDLFKDLGRFVSDPHVRWDYCIRAKRGQIDTSTPGAFSKDQVYLSGALQILKYRRQIDFHMMMRLGKVAFQDIERLRGYADLEGTRVPTFMEDRTSYIKHLDRIAEANGLTDLVLKSA</sequence>
<evidence type="ECO:0000256" key="1">
    <source>
        <dbReference type="ARBA" id="ARBA00001947"/>
    </source>
</evidence>
<keyword evidence="2" id="KW-0645">Protease</keyword>
<evidence type="ECO:0000256" key="2">
    <source>
        <dbReference type="ARBA" id="ARBA00022670"/>
    </source>
</evidence>
<dbReference type="Proteomes" id="UP000242188">
    <property type="component" value="Unassembled WGS sequence"/>
</dbReference>
<proteinExistence type="predicted"/>